<dbReference type="Pfam" id="PF13649">
    <property type="entry name" value="Methyltransf_25"/>
    <property type="match status" value="1"/>
</dbReference>
<proteinExistence type="predicted"/>
<dbReference type="InterPro" id="IPR029063">
    <property type="entry name" value="SAM-dependent_MTases_sf"/>
</dbReference>
<reference evidence="3" key="1">
    <citation type="journal article" date="2014" name="Front. Microbiol.">
        <title>High frequency of phylogenetically diverse reductive dehalogenase-homologous genes in deep subseafloor sedimentary metagenomes.</title>
        <authorList>
            <person name="Kawai M."/>
            <person name="Futagami T."/>
            <person name="Toyoda A."/>
            <person name="Takaki Y."/>
            <person name="Nishi S."/>
            <person name="Hori S."/>
            <person name="Arai W."/>
            <person name="Tsubouchi T."/>
            <person name="Morono Y."/>
            <person name="Uchiyama I."/>
            <person name="Ito T."/>
            <person name="Fujiyama A."/>
            <person name="Inagaki F."/>
            <person name="Takami H."/>
        </authorList>
    </citation>
    <scope>NUCLEOTIDE SEQUENCE</scope>
    <source>
        <strain evidence="3">Expedition CK06-06</strain>
    </source>
</reference>
<sequence length="236" mass="26588">MTEPHASWADVYDLAYEESYGDFYNSLTETTVEQIKGIVESPARIVDFGAGTGRLAIPLASCGYDVLAVEPSGTMLSQMHKKPGGDAIHGFTGKMQDFQTDTPFDMAICVFTVLLYLLDEESLRRSLKAAYVALRPGGYLLFDVPSRGIFNNFKCNTSLIKRNVIVKPCHDDIYSYEENTTLTRGGDQTLYTDSFKIRYWSFDKIRQFLTEVGFHSMDDLTFNFVGTGSRYFSVQK</sequence>
<dbReference type="SUPFAM" id="SSF53335">
    <property type="entry name" value="S-adenosyl-L-methionine-dependent methyltransferases"/>
    <property type="match status" value="1"/>
</dbReference>
<dbReference type="AlphaFoldDB" id="X1B057"/>
<dbReference type="Gene3D" id="2.20.25.110">
    <property type="entry name" value="S-adenosyl-L-methionine-dependent methyltransferases"/>
    <property type="match status" value="1"/>
</dbReference>
<protein>
    <recommendedName>
        <fullName evidence="2">Methyltransferase domain-containing protein</fullName>
    </recommendedName>
</protein>
<dbReference type="Gene3D" id="3.40.50.150">
    <property type="entry name" value="Vaccinia Virus protein VP39"/>
    <property type="match status" value="1"/>
</dbReference>
<gene>
    <name evidence="3" type="ORF">S01H4_34649</name>
</gene>
<comment type="caution">
    <text evidence="3">The sequence shown here is derived from an EMBL/GenBank/DDBJ whole genome shotgun (WGS) entry which is preliminary data.</text>
</comment>
<accession>X1B057</accession>
<dbReference type="EMBL" id="BART01018348">
    <property type="protein sequence ID" value="GAG74762.1"/>
    <property type="molecule type" value="Genomic_DNA"/>
</dbReference>
<dbReference type="GO" id="GO:0016740">
    <property type="term" value="F:transferase activity"/>
    <property type="evidence" value="ECO:0007669"/>
    <property type="project" value="UniProtKB-KW"/>
</dbReference>
<evidence type="ECO:0000256" key="1">
    <source>
        <dbReference type="ARBA" id="ARBA00022679"/>
    </source>
</evidence>
<evidence type="ECO:0000313" key="3">
    <source>
        <dbReference type="EMBL" id="GAG74762.1"/>
    </source>
</evidence>
<feature type="domain" description="Methyltransferase" evidence="2">
    <location>
        <begin position="45"/>
        <end position="138"/>
    </location>
</feature>
<name>X1B057_9ZZZZ</name>
<evidence type="ECO:0000259" key="2">
    <source>
        <dbReference type="Pfam" id="PF13649"/>
    </source>
</evidence>
<dbReference type="PANTHER" id="PTHR43861">
    <property type="entry name" value="TRANS-ACONITATE 2-METHYLTRANSFERASE-RELATED"/>
    <property type="match status" value="1"/>
</dbReference>
<dbReference type="CDD" id="cd02440">
    <property type="entry name" value="AdoMet_MTases"/>
    <property type="match status" value="1"/>
</dbReference>
<keyword evidence="1" id="KW-0808">Transferase</keyword>
<dbReference type="InterPro" id="IPR041698">
    <property type="entry name" value="Methyltransf_25"/>
</dbReference>
<organism evidence="3">
    <name type="scientific">marine sediment metagenome</name>
    <dbReference type="NCBI Taxonomy" id="412755"/>
    <lineage>
        <taxon>unclassified sequences</taxon>
        <taxon>metagenomes</taxon>
        <taxon>ecological metagenomes</taxon>
    </lineage>
</organism>